<dbReference type="InterPro" id="IPR010998">
    <property type="entry name" value="Integrase_recombinase_N"/>
</dbReference>
<evidence type="ECO:0000313" key="2">
    <source>
        <dbReference type="EMBL" id="RBS34883.1"/>
    </source>
</evidence>
<evidence type="ECO:0000256" key="1">
    <source>
        <dbReference type="ARBA" id="ARBA00023125"/>
    </source>
</evidence>
<proteinExistence type="predicted"/>
<evidence type="ECO:0000313" key="3">
    <source>
        <dbReference type="Proteomes" id="UP000253144"/>
    </source>
</evidence>
<keyword evidence="1" id="KW-0238">DNA-binding</keyword>
<dbReference type="Proteomes" id="UP000253144">
    <property type="component" value="Unassembled WGS sequence"/>
</dbReference>
<dbReference type="GO" id="GO:0003677">
    <property type="term" value="F:DNA binding"/>
    <property type="evidence" value="ECO:0007669"/>
    <property type="project" value="UniProtKB-KW"/>
</dbReference>
<protein>
    <submittedName>
        <fullName evidence="2">Uncharacterized protein</fullName>
    </submittedName>
</protein>
<comment type="caution">
    <text evidence="2">The sequence shown here is derived from an EMBL/GenBank/DDBJ whole genome shotgun (WGS) entry which is preliminary data.</text>
</comment>
<dbReference type="RefSeq" id="WP_010727496.1">
    <property type="nucleotide sequence ID" value="NZ_JARPTJ010000001.1"/>
</dbReference>
<gene>
    <name evidence="2" type="ORF">EB12_00308</name>
</gene>
<name>A0A3F3NSH4_ENTFC</name>
<dbReference type="EMBL" id="LEQJ01000002">
    <property type="protein sequence ID" value="RBS34883.1"/>
    <property type="molecule type" value="Genomic_DNA"/>
</dbReference>
<sequence length="115" mass="13771">MDMTGRTDKIPSTATLENTKFYFREHLIPIFGEYSLNYLNNEKELVSRLMMKKAKEYANIKALKCYFLQIFDTAEQLDYIEYNRLGKLLKNLSSPKKRELKMKKSWTVSFLQRRN</sequence>
<dbReference type="AlphaFoldDB" id="A0A3F3NSH4"/>
<organism evidence="2 3">
    <name type="scientific">Enterococcus faecium</name>
    <name type="common">Streptococcus faecium</name>
    <dbReference type="NCBI Taxonomy" id="1352"/>
    <lineage>
        <taxon>Bacteria</taxon>
        <taxon>Bacillati</taxon>
        <taxon>Bacillota</taxon>
        <taxon>Bacilli</taxon>
        <taxon>Lactobacillales</taxon>
        <taxon>Enterococcaceae</taxon>
        <taxon>Enterococcus</taxon>
    </lineage>
</organism>
<dbReference type="Gene3D" id="1.10.150.130">
    <property type="match status" value="1"/>
</dbReference>
<accession>A0A3F3NSH4</accession>
<reference evidence="2 3" key="1">
    <citation type="submission" date="2015-06" db="EMBL/GenBank/DDBJ databases">
        <title>The Genome Sequence of Enterococcus faecium 131EA1.</title>
        <authorList>
            <consortium name="The Broad Institute Genomics Platform"/>
            <consortium name="The Broad Institute Genome Sequencing Center for Infectious Disease"/>
            <person name="Earl A.M."/>
            <person name="Van Tyne D."/>
            <person name="Lebreton F."/>
            <person name="Saavedra J.T."/>
            <person name="Gilmore M.S."/>
            <person name="Manson Mcguire A."/>
            <person name="Clock S."/>
            <person name="Crupain M."/>
            <person name="Rangan U."/>
            <person name="Young S."/>
            <person name="Abouelleil A."/>
            <person name="Cao P."/>
            <person name="Chapman S.B."/>
            <person name="Griggs A."/>
            <person name="Priest M."/>
            <person name="Shea T."/>
            <person name="Wortman J."/>
            <person name="Nusbaum C."/>
            <person name="Birren B."/>
        </authorList>
    </citation>
    <scope>NUCLEOTIDE SEQUENCE [LARGE SCALE GENOMIC DNA]</scope>
    <source>
        <strain evidence="2 3">131EA1</strain>
    </source>
</reference>